<organism evidence="2 3">
    <name type="scientific">Phaseolus angularis</name>
    <name type="common">Azuki bean</name>
    <name type="synonym">Vigna angularis</name>
    <dbReference type="NCBI Taxonomy" id="3914"/>
    <lineage>
        <taxon>Eukaryota</taxon>
        <taxon>Viridiplantae</taxon>
        <taxon>Streptophyta</taxon>
        <taxon>Embryophyta</taxon>
        <taxon>Tracheophyta</taxon>
        <taxon>Spermatophyta</taxon>
        <taxon>Magnoliopsida</taxon>
        <taxon>eudicotyledons</taxon>
        <taxon>Gunneridae</taxon>
        <taxon>Pentapetalae</taxon>
        <taxon>rosids</taxon>
        <taxon>fabids</taxon>
        <taxon>Fabales</taxon>
        <taxon>Fabaceae</taxon>
        <taxon>Papilionoideae</taxon>
        <taxon>50 kb inversion clade</taxon>
        <taxon>NPAAA clade</taxon>
        <taxon>indigoferoid/millettioid clade</taxon>
        <taxon>Phaseoleae</taxon>
        <taxon>Vigna</taxon>
    </lineage>
</organism>
<evidence type="ECO:0000313" key="2">
    <source>
        <dbReference type="EMBL" id="KOM49322.1"/>
    </source>
</evidence>
<feature type="region of interest" description="Disordered" evidence="1">
    <location>
        <begin position="1"/>
        <end position="22"/>
    </location>
</feature>
<feature type="region of interest" description="Disordered" evidence="1">
    <location>
        <begin position="67"/>
        <end position="87"/>
    </location>
</feature>
<evidence type="ECO:0000256" key="1">
    <source>
        <dbReference type="SAM" id="MobiDB-lite"/>
    </source>
</evidence>
<dbReference type="Gramene" id="KOM49322">
    <property type="protein sequence ID" value="KOM49322"/>
    <property type="gene ID" value="LR48_Vigan08g014900"/>
</dbReference>
<name>A0A0L9V329_PHAAN</name>
<dbReference type="EMBL" id="CM003378">
    <property type="protein sequence ID" value="KOM49322.1"/>
    <property type="molecule type" value="Genomic_DNA"/>
</dbReference>
<proteinExistence type="predicted"/>
<dbReference type="AlphaFoldDB" id="A0A0L9V329"/>
<protein>
    <submittedName>
        <fullName evidence="2">Uncharacterized protein</fullName>
    </submittedName>
</protein>
<evidence type="ECO:0000313" key="3">
    <source>
        <dbReference type="Proteomes" id="UP000053144"/>
    </source>
</evidence>
<sequence length="87" mass="9645">MKMGKKPNPKPPQMGKKPKPKPLFFVHRTVDTPAALRRCSGGECKGPAQGGKQVGRIETQNAPLVRWVGGKTMPPSFRWPTSELRRP</sequence>
<reference evidence="3" key="1">
    <citation type="journal article" date="2015" name="Proc. Natl. Acad. Sci. U.S.A.">
        <title>Genome sequencing of adzuki bean (Vigna angularis) provides insight into high starch and low fat accumulation and domestication.</title>
        <authorList>
            <person name="Yang K."/>
            <person name="Tian Z."/>
            <person name="Chen C."/>
            <person name="Luo L."/>
            <person name="Zhao B."/>
            <person name="Wang Z."/>
            <person name="Yu L."/>
            <person name="Li Y."/>
            <person name="Sun Y."/>
            <person name="Li W."/>
            <person name="Chen Y."/>
            <person name="Li Y."/>
            <person name="Zhang Y."/>
            <person name="Ai D."/>
            <person name="Zhao J."/>
            <person name="Shang C."/>
            <person name="Ma Y."/>
            <person name="Wu B."/>
            <person name="Wang M."/>
            <person name="Gao L."/>
            <person name="Sun D."/>
            <person name="Zhang P."/>
            <person name="Guo F."/>
            <person name="Wang W."/>
            <person name="Li Y."/>
            <person name="Wang J."/>
            <person name="Varshney R.K."/>
            <person name="Wang J."/>
            <person name="Ling H.Q."/>
            <person name="Wan P."/>
        </authorList>
    </citation>
    <scope>NUCLEOTIDE SEQUENCE</scope>
    <source>
        <strain evidence="3">cv. Jingnong 6</strain>
    </source>
</reference>
<dbReference type="Proteomes" id="UP000053144">
    <property type="component" value="Chromosome 8"/>
</dbReference>
<accession>A0A0L9V329</accession>
<gene>
    <name evidence="2" type="ORF">LR48_Vigan08g014900</name>
</gene>